<evidence type="ECO:0000256" key="2">
    <source>
        <dbReference type="RuleBase" id="RU361224"/>
    </source>
</evidence>
<keyword evidence="3" id="KW-0732">Signal</keyword>
<dbReference type="PROSITE" id="PS51122">
    <property type="entry name" value="CALPONIN_2"/>
    <property type="match status" value="1"/>
</dbReference>
<dbReference type="InterPro" id="IPR000557">
    <property type="entry name" value="Calponin_repeat"/>
</dbReference>
<feature type="domain" description="C1q" evidence="5">
    <location>
        <begin position="92"/>
        <end position="237"/>
    </location>
</feature>
<dbReference type="InterPro" id="IPR003096">
    <property type="entry name" value="SM22_calponin"/>
</dbReference>
<evidence type="ECO:0000313" key="7">
    <source>
        <dbReference type="Proteomes" id="UP001591681"/>
    </source>
</evidence>
<dbReference type="PROSITE" id="PS01052">
    <property type="entry name" value="CALPONIN_1"/>
    <property type="match status" value="1"/>
</dbReference>
<dbReference type="SMART" id="SM00110">
    <property type="entry name" value="C1Q"/>
    <property type="match status" value="1"/>
</dbReference>
<reference evidence="6 7" key="1">
    <citation type="submission" date="2024-09" db="EMBL/GenBank/DDBJ databases">
        <title>A chromosome-level genome assembly of Gray's grenadier anchovy, Coilia grayii.</title>
        <authorList>
            <person name="Fu Z."/>
        </authorList>
    </citation>
    <scope>NUCLEOTIDE SEQUENCE [LARGE SCALE GENOMIC DNA]</scope>
    <source>
        <strain evidence="6">G4</strain>
        <tissue evidence="6">Muscle</tissue>
    </source>
</reference>
<dbReference type="PANTHER" id="PTHR47385:SF20">
    <property type="entry name" value="TRANSGELIN-2"/>
    <property type="match status" value="1"/>
</dbReference>
<dbReference type="PRINTS" id="PR00888">
    <property type="entry name" value="SM22CALPONIN"/>
</dbReference>
<keyword evidence="7" id="KW-1185">Reference proteome</keyword>
<dbReference type="Pfam" id="PF00307">
    <property type="entry name" value="CH"/>
    <property type="match status" value="1"/>
</dbReference>
<feature type="domain" description="Calponin-homology (CH)" evidence="4">
    <location>
        <begin position="275"/>
        <end position="386"/>
    </location>
</feature>
<dbReference type="Pfam" id="PF00386">
    <property type="entry name" value="C1q"/>
    <property type="match status" value="1"/>
</dbReference>
<dbReference type="SMART" id="SM00033">
    <property type="entry name" value="CH"/>
    <property type="match status" value="1"/>
</dbReference>
<dbReference type="PROSITE" id="PS50871">
    <property type="entry name" value="C1Q"/>
    <property type="match status" value="1"/>
</dbReference>
<name>A0ABD1K865_9TELE</name>
<organism evidence="6 7">
    <name type="scientific">Coilia grayii</name>
    <name type="common">Gray's grenadier anchovy</name>
    <dbReference type="NCBI Taxonomy" id="363190"/>
    <lineage>
        <taxon>Eukaryota</taxon>
        <taxon>Metazoa</taxon>
        <taxon>Chordata</taxon>
        <taxon>Craniata</taxon>
        <taxon>Vertebrata</taxon>
        <taxon>Euteleostomi</taxon>
        <taxon>Actinopterygii</taxon>
        <taxon>Neopterygii</taxon>
        <taxon>Teleostei</taxon>
        <taxon>Clupei</taxon>
        <taxon>Clupeiformes</taxon>
        <taxon>Clupeoidei</taxon>
        <taxon>Engraulidae</taxon>
        <taxon>Coilinae</taxon>
        <taxon>Coilia</taxon>
    </lineage>
</organism>
<dbReference type="InterPro" id="IPR036872">
    <property type="entry name" value="CH_dom_sf"/>
</dbReference>
<dbReference type="FunFam" id="1.10.418.10:FF:000039">
    <property type="entry name" value="Transgelin"/>
    <property type="match status" value="1"/>
</dbReference>
<evidence type="ECO:0000259" key="5">
    <source>
        <dbReference type="PROSITE" id="PS50871"/>
    </source>
</evidence>
<dbReference type="InterPro" id="IPR001715">
    <property type="entry name" value="CH_dom"/>
</dbReference>
<feature type="signal peptide" evidence="3">
    <location>
        <begin position="1"/>
        <end position="23"/>
    </location>
</feature>
<evidence type="ECO:0000256" key="3">
    <source>
        <dbReference type="SAM" id="SignalP"/>
    </source>
</evidence>
<sequence>MRVDMTYFGLLVVLCICARKSLSMTLNTEDWAMQTAFELPCGDWNCECAFTRQRGCCCAAQDFYALEQSVYTRIMGQCEALKQLNNEIKATAEGRQVAFSAAMSPLMSCYGPFTTDVSIPYREVSLNSASGYNPTHGIFTAPIAGLYSFSFTVYSRVPLYGDRLYHHVILTQNGRPLTSVWEDNREDNEDSATHTVLLSLMPGDQVYMLLQSGRELCGDLLGHNMFSGYLLYATGVSTVARQTVVEIKATGMANKGPAYGLTREVQSKIDKKYDPELEERLVAWIMAQCGDGVGAPEAGKTGFQNWLKDGCVLSQLINSLYGANKPIKKLQSSALPFKQMEQISQFLNAAERYGITKTDMFQTVDLWEGKDLAAVQRTLMALGSLAVTKDDGCYQGDPCWFHKKSQENRRDFTEEQLKEGKSVIGLQMGTNKGASQAGMTGYGRPRQIL</sequence>
<dbReference type="EMBL" id="JBHFQA010000008">
    <property type="protein sequence ID" value="KAL2095338.1"/>
    <property type="molecule type" value="Genomic_DNA"/>
</dbReference>
<dbReference type="Proteomes" id="UP001591681">
    <property type="component" value="Unassembled WGS sequence"/>
</dbReference>
<accession>A0ABD1K865</accession>
<dbReference type="PRINTS" id="PR00007">
    <property type="entry name" value="COMPLEMNTC1Q"/>
</dbReference>
<evidence type="ECO:0000259" key="4">
    <source>
        <dbReference type="PROSITE" id="PS50021"/>
    </source>
</evidence>
<dbReference type="InterPro" id="IPR050606">
    <property type="entry name" value="Calponin-like"/>
</dbReference>
<dbReference type="PROSITE" id="PS50021">
    <property type="entry name" value="CH"/>
    <property type="match status" value="1"/>
</dbReference>
<evidence type="ECO:0000256" key="1">
    <source>
        <dbReference type="ARBA" id="ARBA00009631"/>
    </source>
</evidence>
<dbReference type="Gene3D" id="2.60.120.40">
    <property type="match status" value="1"/>
</dbReference>
<feature type="chain" id="PRO_5044812714" description="Transgelin" evidence="3">
    <location>
        <begin position="24"/>
        <end position="449"/>
    </location>
</feature>
<dbReference type="AlphaFoldDB" id="A0ABD1K865"/>
<comment type="similarity">
    <text evidence="1 2">Belongs to the calponin family.</text>
</comment>
<gene>
    <name evidence="6" type="ORF">ACEWY4_010057</name>
</gene>
<protein>
    <recommendedName>
        <fullName evidence="2">Transgelin</fullName>
    </recommendedName>
</protein>
<proteinExistence type="inferred from homology"/>
<dbReference type="SUPFAM" id="SSF47576">
    <property type="entry name" value="Calponin-homology domain, CH-domain"/>
    <property type="match status" value="1"/>
</dbReference>
<dbReference type="Gene3D" id="1.10.418.10">
    <property type="entry name" value="Calponin-like domain"/>
    <property type="match status" value="1"/>
</dbReference>
<dbReference type="Pfam" id="PF00402">
    <property type="entry name" value="Calponin"/>
    <property type="match status" value="1"/>
</dbReference>
<dbReference type="PRINTS" id="PR00890">
    <property type="entry name" value="TRANSGELIN"/>
</dbReference>
<dbReference type="InterPro" id="IPR001073">
    <property type="entry name" value="C1q_dom"/>
</dbReference>
<dbReference type="PANTHER" id="PTHR47385">
    <property type="entry name" value="CALPONIN"/>
    <property type="match status" value="1"/>
</dbReference>
<comment type="caution">
    <text evidence="6">The sequence shown here is derived from an EMBL/GenBank/DDBJ whole genome shotgun (WGS) entry which is preliminary data.</text>
</comment>
<evidence type="ECO:0000313" key="6">
    <source>
        <dbReference type="EMBL" id="KAL2095338.1"/>
    </source>
</evidence>
<dbReference type="InterPro" id="IPR008983">
    <property type="entry name" value="Tumour_necrosis_fac-like_dom"/>
</dbReference>
<dbReference type="SUPFAM" id="SSF49842">
    <property type="entry name" value="TNF-like"/>
    <property type="match status" value="1"/>
</dbReference>